<dbReference type="InterPro" id="IPR036661">
    <property type="entry name" value="Luciferase-like_sf"/>
</dbReference>
<proteinExistence type="predicted"/>
<dbReference type="Proteomes" id="UP000540556">
    <property type="component" value="Unassembled WGS sequence"/>
</dbReference>
<evidence type="ECO:0000256" key="1">
    <source>
        <dbReference type="ARBA" id="ARBA00023002"/>
    </source>
</evidence>
<evidence type="ECO:0000313" key="5">
    <source>
        <dbReference type="Proteomes" id="UP000540556"/>
    </source>
</evidence>
<keyword evidence="5" id="KW-1185">Reference proteome</keyword>
<dbReference type="PANTHER" id="PTHR30137">
    <property type="entry name" value="LUCIFERASE-LIKE MONOOXYGENASE"/>
    <property type="match status" value="1"/>
</dbReference>
<dbReference type="Pfam" id="PF00296">
    <property type="entry name" value="Bac_luciferase"/>
    <property type="match status" value="1"/>
</dbReference>
<gene>
    <name evidence="4" type="ORF">HLH27_10250</name>
</gene>
<accession>A0A7W4KED8</accession>
<dbReference type="EMBL" id="JABEQK010000007">
    <property type="protein sequence ID" value="MBB2205396.1"/>
    <property type="molecule type" value="Genomic_DNA"/>
</dbReference>
<dbReference type="SUPFAM" id="SSF51679">
    <property type="entry name" value="Bacterial luciferase-like"/>
    <property type="match status" value="1"/>
</dbReference>
<comment type="caution">
    <text evidence="4">The sequence shown here is derived from an EMBL/GenBank/DDBJ whole genome shotgun (WGS) entry which is preliminary data.</text>
</comment>
<evidence type="ECO:0000256" key="2">
    <source>
        <dbReference type="ARBA" id="ARBA00023033"/>
    </source>
</evidence>
<dbReference type="GO" id="GO:0004497">
    <property type="term" value="F:monooxygenase activity"/>
    <property type="evidence" value="ECO:0007669"/>
    <property type="project" value="UniProtKB-KW"/>
</dbReference>
<organism evidence="4 5">
    <name type="scientific">Gluconacetobacter takamatsuzukensis</name>
    <dbReference type="NCBI Taxonomy" id="1286190"/>
    <lineage>
        <taxon>Bacteria</taxon>
        <taxon>Pseudomonadati</taxon>
        <taxon>Pseudomonadota</taxon>
        <taxon>Alphaproteobacteria</taxon>
        <taxon>Acetobacterales</taxon>
        <taxon>Acetobacteraceae</taxon>
        <taxon>Gluconacetobacter</taxon>
    </lineage>
</organism>
<dbReference type="PANTHER" id="PTHR30137:SF8">
    <property type="entry name" value="BLR5498 PROTEIN"/>
    <property type="match status" value="1"/>
</dbReference>
<dbReference type="GO" id="GO:0016705">
    <property type="term" value="F:oxidoreductase activity, acting on paired donors, with incorporation or reduction of molecular oxygen"/>
    <property type="evidence" value="ECO:0007669"/>
    <property type="project" value="InterPro"/>
</dbReference>
<dbReference type="InterPro" id="IPR050766">
    <property type="entry name" value="Bact_Lucif_Oxidored"/>
</dbReference>
<protein>
    <submittedName>
        <fullName evidence="4">LLM class flavin-dependent oxidoreductase</fullName>
    </submittedName>
</protein>
<dbReference type="GO" id="GO:0005829">
    <property type="term" value="C:cytosol"/>
    <property type="evidence" value="ECO:0007669"/>
    <property type="project" value="TreeGrafter"/>
</dbReference>
<reference evidence="4 5" key="1">
    <citation type="submission" date="2020-04" db="EMBL/GenBank/DDBJ databases">
        <title>Description of novel Gluconacetobacter.</title>
        <authorList>
            <person name="Sombolestani A."/>
        </authorList>
    </citation>
    <scope>NUCLEOTIDE SEQUENCE [LARGE SCALE GENOMIC DNA]</scope>
    <source>
        <strain evidence="4 5">LMG 27800</strain>
    </source>
</reference>
<name>A0A7W4KED8_9PROT</name>
<evidence type="ECO:0000259" key="3">
    <source>
        <dbReference type="Pfam" id="PF00296"/>
    </source>
</evidence>
<dbReference type="AlphaFoldDB" id="A0A7W4KED8"/>
<sequence>MELGLFSLMTLRDHPNGAAGVMSDTRKMVEAAEELGFDIAWFAEHHFANYSSSPSPLMMVSYASGWTSRIKLGPGVIVLPLYNPLRVAQEIAVADVQSEGRLVVGLGTGYQQYEFDRYGTRLEDKVDVFLEYWDVIETALTKGVVEYKGRHFSVPKTTFAISPQQKPLPELFVTSSHPRLLERFKRWGGTPFIAASTLGSPVLYKMADGLDAGWQAIDEDPATKPLAIMQYVHIVDTHAEALAAAERARYVGRMAHFLRQAELPLDESGFIRNEAFPGENTLEGFANNMVVGDPHVVAEKMVADIKRLNPTNYTCNFQFGCMPLDSAMKSLQRFRSEVLPLVEREVGPIGAIGAARRGAVAAGN</sequence>
<feature type="domain" description="Luciferase-like" evidence="3">
    <location>
        <begin position="1"/>
        <end position="303"/>
    </location>
</feature>
<dbReference type="RefSeq" id="WP_182949932.1">
    <property type="nucleotide sequence ID" value="NZ_JABEQK010000007.1"/>
</dbReference>
<keyword evidence="2" id="KW-0503">Monooxygenase</keyword>
<evidence type="ECO:0000313" key="4">
    <source>
        <dbReference type="EMBL" id="MBB2205396.1"/>
    </source>
</evidence>
<keyword evidence="1" id="KW-0560">Oxidoreductase</keyword>
<dbReference type="Gene3D" id="3.20.20.30">
    <property type="entry name" value="Luciferase-like domain"/>
    <property type="match status" value="1"/>
</dbReference>
<dbReference type="InterPro" id="IPR011251">
    <property type="entry name" value="Luciferase-like_dom"/>
</dbReference>